<gene>
    <name evidence="3" type="ORF">Ga0123461_0603</name>
</gene>
<organism evidence="3 4">
    <name type="scientific">Mariprofundus aestuarium</name>
    <dbReference type="NCBI Taxonomy" id="1921086"/>
    <lineage>
        <taxon>Bacteria</taxon>
        <taxon>Pseudomonadati</taxon>
        <taxon>Pseudomonadota</taxon>
        <taxon>Candidatius Mariprofundia</taxon>
        <taxon>Mariprofundales</taxon>
        <taxon>Mariprofundaceae</taxon>
        <taxon>Mariprofundus</taxon>
    </lineage>
</organism>
<feature type="domain" description="Cas12f1-like TNB" evidence="2">
    <location>
        <begin position="364"/>
        <end position="423"/>
    </location>
</feature>
<dbReference type="GO" id="GO:0003677">
    <property type="term" value="F:DNA binding"/>
    <property type="evidence" value="ECO:0007669"/>
    <property type="project" value="UniProtKB-KW"/>
</dbReference>
<dbReference type="Proteomes" id="UP000231701">
    <property type="component" value="Chromosome"/>
</dbReference>
<name>A0A2K8KW23_MARES</name>
<dbReference type="InterPro" id="IPR010095">
    <property type="entry name" value="Cas12f1-like_TNB"/>
</dbReference>
<keyword evidence="1" id="KW-0238">DNA-binding</keyword>
<evidence type="ECO:0000313" key="4">
    <source>
        <dbReference type="Proteomes" id="UP000231701"/>
    </source>
</evidence>
<sequence>MLPANKGKSEWLRSGLFHDYAAVANALAPDLDAQWLRFFSSQDKGDRPMPLMSSVHPDLKDLVTTTVTQQAYANSVYPASVSKVGNVVNDIRIEINAIRAGDNPPDADLLKQLYYINKSRKWLSSEGLPAEHAAWLEDRFWHHCRRRCIPEFRENVICLDQRNCKVQQAGTSREFETWLRVSHRGKGVSMPVETNSYADRHDGKTKGLYRIRFNQHKHRLEVDFIKAINYGDSVDAYTKACDALDKTVALDFGLRNVFVSDSGNRYGVDLIDYMVKLDKRIQHIQTQCQKRKFRLSRSKRYRDMIHRMRTTIDRSINEALNAVVKTERPSMIVVERLNFMHPDLSRRMNRLIRNCGRAAVERKLNALEQEFGIEHIEVNAAYSSQTCSQCGYVDLKNRGTRDTFKCRWCAHTDCADTNAASNILTRRSWPKWWL</sequence>
<keyword evidence="4" id="KW-1185">Reference proteome</keyword>
<dbReference type="Pfam" id="PF07282">
    <property type="entry name" value="Cas12f1-like_TNB"/>
    <property type="match status" value="1"/>
</dbReference>
<reference evidence="3 4" key="1">
    <citation type="submission" date="2016-12" db="EMBL/GenBank/DDBJ databases">
        <title>Isolation and genomic insights into novel planktonic Zetaproteobacteria from stratified waters of the Chesapeake Bay.</title>
        <authorList>
            <person name="McAllister S.M."/>
            <person name="Kato S."/>
            <person name="Chan C.S."/>
            <person name="Chiu B.K."/>
            <person name="Field E.K."/>
        </authorList>
    </citation>
    <scope>NUCLEOTIDE SEQUENCE [LARGE SCALE GENOMIC DNA]</scope>
    <source>
        <strain evidence="3 4">CP-5</strain>
    </source>
</reference>
<dbReference type="KEGG" id="maes:Ga0123461_0603"/>
<evidence type="ECO:0000313" key="3">
    <source>
        <dbReference type="EMBL" id="ATX79037.1"/>
    </source>
</evidence>
<protein>
    <submittedName>
        <fullName evidence="3">Putative transposase</fullName>
    </submittedName>
</protein>
<dbReference type="EMBL" id="CP018799">
    <property type="protein sequence ID" value="ATX79037.1"/>
    <property type="molecule type" value="Genomic_DNA"/>
</dbReference>
<accession>A0A2K8KW23</accession>
<evidence type="ECO:0000259" key="2">
    <source>
        <dbReference type="Pfam" id="PF07282"/>
    </source>
</evidence>
<proteinExistence type="predicted"/>
<evidence type="ECO:0000256" key="1">
    <source>
        <dbReference type="ARBA" id="ARBA00023125"/>
    </source>
</evidence>
<dbReference type="AlphaFoldDB" id="A0A2K8KW23"/>